<feature type="transmembrane region" description="Helical" evidence="12">
    <location>
        <begin position="152"/>
        <end position="172"/>
    </location>
</feature>
<dbReference type="SUPFAM" id="SSF51735">
    <property type="entry name" value="NAD(P)-binding Rossmann-fold domains"/>
    <property type="match status" value="1"/>
</dbReference>
<proteinExistence type="inferred from homology"/>
<feature type="transmembrane region" description="Helical" evidence="12">
    <location>
        <begin position="57"/>
        <end position="76"/>
    </location>
</feature>
<evidence type="ECO:0000256" key="1">
    <source>
        <dbReference type="ARBA" id="ARBA00004127"/>
    </source>
</evidence>
<evidence type="ECO:0000256" key="7">
    <source>
        <dbReference type="ARBA" id="ARBA00022958"/>
    </source>
</evidence>
<evidence type="ECO:0000256" key="4">
    <source>
        <dbReference type="ARBA" id="ARBA00022449"/>
    </source>
</evidence>
<feature type="transmembrane region" description="Helical" evidence="12">
    <location>
        <begin position="6"/>
        <end position="26"/>
    </location>
</feature>
<evidence type="ECO:0000256" key="2">
    <source>
        <dbReference type="ARBA" id="ARBA00005551"/>
    </source>
</evidence>
<dbReference type="GO" id="GO:0005886">
    <property type="term" value="C:plasma membrane"/>
    <property type="evidence" value="ECO:0007669"/>
    <property type="project" value="TreeGrafter"/>
</dbReference>
<keyword evidence="4" id="KW-0050">Antiport</keyword>
<comment type="caution">
    <text evidence="14">The sequence shown here is derived from an EMBL/GenBank/DDBJ whole genome shotgun (WGS) entry which is preliminary data.</text>
</comment>
<comment type="similarity">
    <text evidence="2">Belongs to the monovalent cation:proton antiporter 2 (CPA2) transporter (TC 2.A.37) family.</text>
</comment>
<feature type="transmembrane region" description="Helical" evidence="12">
    <location>
        <begin position="118"/>
        <end position="140"/>
    </location>
</feature>
<dbReference type="Pfam" id="PF02254">
    <property type="entry name" value="TrkA_N"/>
    <property type="match status" value="1"/>
</dbReference>
<protein>
    <submittedName>
        <fullName evidence="14">Potassium transporter TrkA</fullName>
    </submittedName>
</protein>
<evidence type="ECO:0000313" key="14">
    <source>
        <dbReference type="EMBL" id="GEO85100.1"/>
    </source>
</evidence>
<name>A0A512HI87_9HYPH</name>
<keyword evidence="8 12" id="KW-1133">Transmembrane helix</keyword>
<evidence type="ECO:0000256" key="6">
    <source>
        <dbReference type="ARBA" id="ARBA00022692"/>
    </source>
</evidence>
<feature type="transmembrane region" description="Helical" evidence="12">
    <location>
        <begin position="360"/>
        <end position="379"/>
    </location>
</feature>
<dbReference type="InterPro" id="IPR036291">
    <property type="entry name" value="NAD(P)-bd_dom_sf"/>
</dbReference>
<organism evidence="14 15">
    <name type="scientific">Ciceribacter naphthalenivorans</name>
    <dbReference type="NCBI Taxonomy" id="1118451"/>
    <lineage>
        <taxon>Bacteria</taxon>
        <taxon>Pseudomonadati</taxon>
        <taxon>Pseudomonadota</taxon>
        <taxon>Alphaproteobacteria</taxon>
        <taxon>Hyphomicrobiales</taxon>
        <taxon>Rhizobiaceae</taxon>
        <taxon>Ciceribacter</taxon>
    </lineage>
</organism>
<evidence type="ECO:0000256" key="12">
    <source>
        <dbReference type="SAM" id="Phobius"/>
    </source>
</evidence>
<keyword evidence="15" id="KW-1185">Reference proteome</keyword>
<dbReference type="InterPro" id="IPR038770">
    <property type="entry name" value="Na+/solute_symporter_sf"/>
</dbReference>
<keyword evidence="6 12" id="KW-0812">Transmembrane</keyword>
<dbReference type="NCBIfam" id="TIGR00932">
    <property type="entry name" value="2a37"/>
    <property type="match status" value="1"/>
</dbReference>
<keyword evidence="10 12" id="KW-0472">Membrane</keyword>
<keyword evidence="3" id="KW-0813">Transport</keyword>
<dbReference type="OrthoDB" id="9781411at2"/>
<dbReference type="Pfam" id="PF00999">
    <property type="entry name" value="Na_H_Exchanger"/>
    <property type="match status" value="1"/>
</dbReference>
<dbReference type="PROSITE" id="PS51201">
    <property type="entry name" value="RCK_N"/>
    <property type="match status" value="1"/>
</dbReference>
<evidence type="ECO:0000259" key="13">
    <source>
        <dbReference type="PROSITE" id="PS51201"/>
    </source>
</evidence>
<keyword evidence="5" id="KW-0633">Potassium transport</keyword>
<dbReference type="InterPro" id="IPR004771">
    <property type="entry name" value="K/H_exchanger"/>
</dbReference>
<sequence>MSTGAEALFTETLLLLGGAIVAAPLFRKLGLGTVLGYLAAGVLIGPIAHLISDAEDILAVAELGVVFLLFIIGLELKPTRLWHMRHDIFGLGTAQVVLTGLVLTGACIATGLADWRGALVAGFGLALSSTAFALQTLNGNGEMNSRHGQRSFSILLLQDIAIVPLLAMVSILGGSVEGDGQSAIVDIALSVGAIVATIVAGRFLLTPLFQVIARTGAREVMIATALFVVMGSAMLMQLAGLSMAMGAFLSGVMLAESSYRHELEADIEPFRGLLLALFFMAVGLSMQLDVIWNNLAVVLIAVPALMAIKALILYGLCRLTGSGHDDAIRIALLLPQGGEFGFVLFTTAAVAGLISASTSSLLIAIVTLSMALMPLASLVTRRLIREEAREEIEEDFEGAGSDVLIIGFSRFAQIAAQILLASGRDVTIIDDSADRIRQAASFGFRIYFGDGCRLDVLRAAGIERAKIVAVCTQKRETTDRIVDLIRDEYHDVRLFVRAYDRVHSISLRKRDVDYELRETLESGLLFGRRTIETLGVSQDEAYAIGEDIRRRDEERLKIQVADGLHAGHHMLHNRPVRPEPLVKPKRATALPEAQGAGAEDNGA</sequence>
<feature type="transmembrane region" description="Helical" evidence="12">
    <location>
        <begin position="88"/>
        <end position="112"/>
    </location>
</feature>
<dbReference type="InterPro" id="IPR003148">
    <property type="entry name" value="RCK_N"/>
</dbReference>
<dbReference type="Proteomes" id="UP000321717">
    <property type="component" value="Unassembled WGS sequence"/>
</dbReference>
<evidence type="ECO:0000256" key="5">
    <source>
        <dbReference type="ARBA" id="ARBA00022538"/>
    </source>
</evidence>
<dbReference type="InterPro" id="IPR006153">
    <property type="entry name" value="Cation/H_exchanger_TM"/>
</dbReference>
<dbReference type="GO" id="GO:1902600">
    <property type="term" value="P:proton transmembrane transport"/>
    <property type="evidence" value="ECO:0007669"/>
    <property type="project" value="InterPro"/>
</dbReference>
<accession>A0A512HI87</accession>
<dbReference type="GO" id="GO:0008324">
    <property type="term" value="F:monoatomic cation transmembrane transporter activity"/>
    <property type="evidence" value="ECO:0007669"/>
    <property type="project" value="InterPro"/>
</dbReference>
<gene>
    <name evidence="14" type="primary">kefB</name>
    <name evidence="14" type="ORF">RNA01_20320</name>
</gene>
<evidence type="ECO:0000256" key="10">
    <source>
        <dbReference type="ARBA" id="ARBA00023136"/>
    </source>
</evidence>
<feature type="region of interest" description="Disordered" evidence="11">
    <location>
        <begin position="567"/>
        <end position="603"/>
    </location>
</feature>
<comment type="subcellular location">
    <subcellularLocation>
        <location evidence="1">Endomembrane system</location>
        <topology evidence="1">Multi-pass membrane protein</topology>
    </subcellularLocation>
</comment>
<reference evidence="14 15" key="1">
    <citation type="submission" date="2019-07" db="EMBL/GenBank/DDBJ databases">
        <title>Whole genome shotgun sequence of Rhizobium naphthalenivorans NBRC 107585.</title>
        <authorList>
            <person name="Hosoyama A."/>
            <person name="Uohara A."/>
            <person name="Ohji S."/>
            <person name="Ichikawa N."/>
        </authorList>
    </citation>
    <scope>NUCLEOTIDE SEQUENCE [LARGE SCALE GENOMIC DNA]</scope>
    <source>
        <strain evidence="14 15">NBRC 107585</strain>
    </source>
</reference>
<dbReference type="GO" id="GO:0006813">
    <property type="term" value="P:potassium ion transport"/>
    <property type="evidence" value="ECO:0007669"/>
    <property type="project" value="UniProtKB-KW"/>
</dbReference>
<dbReference type="GO" id="GO:0015297">
    <property type="term" value="F:antiporter activity"/>
    <property type="evidence" value="ECO:0007669"/>
    <property type="project" value="UniProtKB-KW"/>
</dbReference>
<dbReference type="PANTHER" id="PTHR46157">
    <property type="entry name" value="K(+) EFFLUX ANTIPORTER 3, CHLOROPLASTIC"/>
    <property type="match status" value="1"/>
</dbReference>
<feature type="transmembrane region" description="Helical" evidence="12">
    <location>
        <begin position="271"/>
        <end position="288"/>
    </location>
</feature>
<dbReference type="AlphaFoldDB" id="A0A512HI87"/>
<feature type="transmembrane region" description="Helical" evidence="12">
    <location>
        <begin position="328"/>
        <end position="354"/>
    </location>
</feature>
<feature type="transmembrane region" description="Helical" evidence="12">
    <location>
        <begin position="184"/>
        <end position="205"/>
    </location>
</feature>
<dbReference type="FunFam" id="3.40.50.720:FF:000036">
    <property type="entry name" value="Glutathione-regulated potassium-efflux system protein KefB"/>
    <property type="match status" value="1"/>
</dbReference>
<dbReference type="GO" id="GO:0012505">
    <property type="term" value="C:endomembrane system"/>
    <property type="evidence" value="ECO:0007669"/>
    <property type="project" value="UniProtKB-SubCell"/>
</dbReference>
<keyword evidence="7" id="KW-0630">Potassium</keyword>
<evidence type="ECO:0000256" key="9">
    <source>
        <dbReference type="ARBA" id="ARBA00023065"/>
    </source>
</evidence>
<dbReference type="RefSeq" id="WP_147180059.1">
    <property type="nucleotide sequence ID" value="NZ_BJZP01000008.1"/>
</dbReference>
<evidence type="ECO:0000256" key="3">
    <source>
        <dbReference type="ARBA" id="ARBA00022448"/>
    </source>
</evidence>
<dbReference type="Gene3D" id="1.20.1530.20">
    <property type="match status" value="1"/>
</dbReference>
<dbReference type="PANTHER" id="PTHR46157:SF8">
    <property type="entry name" value="GLUTATHIONE-REGULATED POTASSIUM-EFFLUX SYSTEM PROTEIN"/>
    <property type="match status" value="1"/>
</dbReference>
<keyword evidence="9" id="KW-0406">Ion transport</keyword>
<dbReference type="Gene3D" id="3.40.50.720">
    <property type="entry name" value="NAD(P)-binding Rossmann-like Domain"/>
    <property type="match status" value="1"/>
</dbReference>
<feature type="domain" description="RCK N-terminal" evidence="13">
    <location>
        <begin position="400"/>
        <end position="516"/>
    </location>
</feature>
<feature type="transmembrane region" description="Helical" evidence="12">
    <location>
        <begin position="33"/>
        <end position="51"/>
    </location>
</feature>
<dbReference type="EMBL" id="BJZP01000008">
    <property type="protein sequence ID" value="GEO85100.1"/>
    <property type="molecule type" value="Genomic_DNA"/>
</dbReference>
<evidence type="ECO:0000313" key="15">
    <source>
        <dbReference type="Proteomes" id="UP000321717"/>
    </source>
</evidence>
<feature type="transmembrane region" description="Helical" evidence="12">
    <location>
        <begin position="294"/>
        <end position="316"/>
    </location>
</feature>
<evidence type="ECO:0000256" key="8">
    <source>
        <dbReference type="ARBA" id="ARBA00022989"/>
    </source>
</evidence>
<evidence type="ECO:0000256" key="11">
    <source>
        <dbReference type="SAM" id="MobiDB-lite"/>
    </source>
</evidence>